<accession>A0A6S7JIM2</accession>
<dbReference type="SUPFAM" id="SSF56672">
    <property type="entry name" value="DNA/RNA polymerases"/>
    <property type="match status" value="1"/>
</dbReference>
<dbReference type="Pfam" id="PF00078">
    <property type="entry name" value="RVT_1"/>
    <property type="match status" value="1"/>
</dbReference>
<reference evidence="1" key="1">
    <citation type="submission" date="2020-04" db="EMBL/GenBank/DDBJ databases">
        <authorList>
            <person name="Alioto T."/>
            <person name="Alioto T."/>
            <person name="Gomez Garrido J."/>
        </authorList>
    </citation>
    <scope>NUCLEOTIDE SEQUENCE</scope>
    <source>
        <strain evidence="1">A484AB</strain>
    </source>
</reference>
<dbReference type="PANTHER" id="PTHR24559">
    <property type="entry name" value="TRANSPOSON TY3-I GAG-POL POLYPROTEIN"/>
    <property type="match status" value="1"/>
</dbReference>
<dbReference type="OrthoDB" id="4369127at2759"/>
<dbReference type="InterPro" id="IPR043128">
    <property type="entry name" value="Rev_trsase/Diguanyl_cyclase"/>
</dbReference>
<dbReference type="AlphaFoldDB" id="A0A6S7JIM2"/>
<proteinExistence type="predicted"/>
<comment type="caution">
    <text evidence="1">The sequence shown here is derived from an EMBL/GenBank/DDBJ whole genome shotgun (WGS) entry which is preliminary data.</text>
</comment>
<feature type="non-terminal residue" evidence="1">
    <location>
        <position position="484"/>
    </location>
</feature>
<dbReference type="EMBL" id="CACRXK020018234">
    <property type="protein sequence ID" value="CAB4032225.1"/>
    <property type="molecule type" value="Genomic_DNA"/>
</dbReference>
<dbReference type="Gene3D" id="3.10.10.10">
    <property type="entry name" value="HIV Type 1 Reverse Transcriptase, subunit A, domain 1"/>
    <property type="match status" value="1"/>
</dbReference>
<dbReference type="InterPro" id="IPR043502">
    <property type="entry name" value="DNA/RNA_pol_sf"/>
</dbReference>
<evidence type="ECO:0000313" key="1">
    <source>
        <dbReference type="EMBL" id="CAB4032225.1"/>
    </source>
</evidence>
<dbReference type="Gene3D" id="3.30.70.270">
    <property type="match status" value="1"/>
</dbReference>
<evidence type="ECO:0000313" key="2">
    <source>
        <dbReference type="Proteomes" id="UP001152795"/>
    </source>
</evidence>
<dbReference type="InterPro" id="IPR000477">
    <property type="entry name" value="RT_dom"/>
</dbReference>
<dbReference type="InterPro" id="IPR053134">
    <property type="entry name" value="RNA-dir_DNA_polymerase"/>
</dbReference>
<dbReference type="Proteomes" id="UP001152795">
    <property type="component" value="Unassembled WGS sequence"/>
</dbReference>
<dbReference type="CDD" id="cd01647">
    <property type="entry name" value="RT_LTR"/>
    <property type="match status" value="1"/>
</dbReference>
<keyword evidence="2" id="KW-1185">Reference proteome</keyword>
<protein>
    <submittedName>
        <fullName evidence="1">Uncharacterized protein</fullName>
    </submittedName>
</protein>
<organism evidence="1 2">
    <name type="scientific">Paramuricea clavata</name>
    <name type="common">Red gorgonian</name>
    <name type="synonym">Violescent sea-whip</name>
    <dbReference type="NCBI Taxonomy" id="317549"/>
    <lineage>
        <taxon>Eukaryota</taxon>
        <taxon>Metazoa</taxon>
        <taxon>Cnidaria</taxon>
        <taxon>Anthozoa</taxon>
        <taxon>Octocorallia</taxon>
        <taxon>Malacalcyonacea</taxon>
        <taxon>Plexauridae</taxon>
        <taxon>Paramuricea</taxon>
    </lineage>
</organism>
<name>A0A6S7JIM2_PARCT</name>
<gene>
    <name evidence="1" type="ORF">PACLA_8A075353</name>
</gene>
<dbReference type="PROSITE" id="PS50878">
    <property type="entry name" value="RT_POL"/>
    <property type="match status" value="1"/>
</dbReference>
<sequence length="484" mass="54976">MEKHFPKNVIKNISELINGELDLTAANGTRIAYSGWTEIEVRLISSKEKDPSVMVPFLVTNDSLEYPILGYNVIEELIKPMNTSDIQSAHIATVQASFQGFDEKVLLELVRLIQTARANELCTIKSPKKDFVIPAKKTFKVNCRANTGPVEETTLVLFEPDELTPWPDGLSVHETVTTVKQSSTSQVKIDVTNATNHDIVVRKHTVLGSLQLIKSITPVEVKLAEKSSKEKERTVTATQSQVNAMAKETRERDNTNDDQFLPEVDLSGLTERQRQVVTNMLKEECHSFARNDEDIGYIKDLELEINLTTNEPVQKNYVSVPRPLYPEVKQYIEDLLNNVFIRESKSAYSSPVVCIRKKDGTLRLCVDYRELNRKTVPDRHPIPRVQEPLDSLGGNAWFSVLDQGKAYHQGFVKPSCRPLTAFVTPWGLYEWVRIPFGLMNAPASFQRFMEQCLGELRDEIAIPYLDDVIVFSRTFDEHVDHLRT</sequence>
<dbReference type="PANTHER" id="PTHR24559:SF435">
    <property type="entry name" value="RIBONUCLEASE H"/>
    <property type="match status" value="1"/>
</dbReference>